<protein>
    <submittedName>
        <fullName evidence="2">NAD-binding protein</fullName>
    </submittedName>
</protein>
<accession>S2EKI7</accession>
<dbReference type="InterPro" id="IPR051207">
    <property type="entry name" value="ComplexI_NDUFA9_subunit"/>
</dbReference>
<dbReference type="PATRIC" id="fig|859192.6.peg.1561"/>
<evidence type="ECO:0000313" key="2">
    <source>
        <dbReference type="EMBL" id="EPA05167.1"/>
    </source>
</evidence>
<dbReference type="PANTHER" id="PTHR12126">
    <property type="entry name" value="NADH-UBIQUINONE OXIDOREDUCTASE 39 KDA SUBUNIT-RELATED"/>
    <property type="match status" value="1"/>
</dbReference>
<dbReference type="OrthoDB" id="213145at2157"/>
<dbReference type="InterPro" id="IPR036291">
    <property type="entry name" value="NAD(P)-bd_dom_sf"/>
</dbReference>
<reference evidence="2 3" key="1">
    <citation type="journal article" date="2012" name="J. Bacteriol.">
        <title>Genome Sequence of "Candidatus Nitrosoarchaeum limnia" BG20, a Low-Salinity Ammonia-Oxidizing Archaeon from the San Francisco Bay Estuary.</title>
        <authorList>
            <person name="Mosier A.C."/>
            <person name="Allen E.E."/>
            <person name="Kim M."/>
            <person name="Ferriera S."/>
            <person name="Francis C.A."/>
        </authorList>
    </citation>
    <scope>NUCLEOTIDE SEQUENCE [LARGE SCALE GENOMIC DNA]</scope>
    <source>
        <strain evidence="2 3">BG20</strain>
    </source>
</reference>
<dbReference type="Pfam" id="PF01370">
    <property type="entry name" value="Epimerase"/>
    <property type="match status" value="1"/>
</dbReference>
<dbReference type="EMBL" id="AHJG01000206">
    <property type="protein sequence ID" value="EPA05167.1"/>
    <property type="molecule type" value="Genomic_DNA"/>
</dbReference>
<dbReference type="PANTHER" id="PTHR12126:SF11">
    <property type="entry name" value="NADH DEHYDROGENASE [UBIQUINONE] 1 ALPHA SUBCOMPLEX SUBUNIT 9, MITOCHONDRIAL"/>
    <property type="match status" value="1"/>
</dbReference>
<evidence type="ECO:0000259" key="1">
    <source>
        <dbReference type="Pfam" id="PF01370"/>
    </source>
</evidence>
<keyword evidence="3" id="KW-1185">Reference proteome</keyword>
<feature type="domain" description="NAD-dependent epimerase/dehydratase" evidence="1">
    <location>
        <begin position="7"/>
        <end position="194"/>
    </location>
</feature>
<gene>
    <name evidence="2" type="ORF">BG20_I2276</name>
</gene>
<dbReference type="Gene3D" id="3.40.50.720">
    <property type="entry name" value="NAD(P)-binding Rossmann-like Domain"/>
    <property type="match status" value="1"/>
</dbReference>
<comment type="caution">
    <text evidence="2">The sequence shown here is derived from an EMBL/GenBank/DDBJ whole genome shotgun (WGS) entry which is preliminary data.</text>
</comment>
<dbReference type="GO" id="GO:0044877">
    <property type="term" value="F:protein-containing complex binding"/>
    <property type="evidence" value="ECO:0007669"/>
    <property type="project" value="TreeGrafter"/>
</dbReference>
<dbReference type="SUPFAM" id="SSF51735">
    <property type="entry name" value="NAD(P)-binding Rossmann-fold domains"/>
    <property type="match status" value="1"/>
</dbReference>
<name>S2EKI7_9ARCH</name>
<dbReference type="RefSeq" id="WP_010192990.1">
    <property type="nucleotide sequence ID" value="NZ_AHJG01000206.1"/>
</dbReference>
<organism evidence="2 3">
    <name type="scientific">Candidatus Nitrosarchaeum limnium BG20</name>
    <dbReference type="NCBI Taxonomy" id="859192"/>
    <lineage>
        <taxon>Archaea</taxon>
        <taxon>Nitrososphaerota</taxon>
        <taxon>Nitrososphaeria</taxon>
        <taxon>Nitrosopumilales</taxon>
        <taxon>Nitrosopumilaceae</taxon>
        <taxon>Nitrosarchaeum</taxon>
    </lineage>
</organism>
<sequence length="288" mass="32700">MVKNTQVVVTGASGFIAKNLRKYLSNKNIKLISVSRRNFKKFKNETKIITKNYDETNIIPKLKNSDVLINLVGIGKQTVDNDYNLINYEFTKKIINLCIKSKIPKIVYLSGLGVSKSSPLGYFISKYKSEKQIINSNLNYVIFRPSYIIGKNDHLTKYLKKQIKVGQINIPGSGNYSIQPIYIDDVSQIILDVIIRNKSNMILDLVGSESITFKNYVKEFSSQTNTKIKKINLETVYHDAITNSKSAFGVDDLNILIGDFKGDHKKLQNLFKIRFTSIQKILKSGSLL</sequence>
<dbReference type="InterPro" id="IPR001509">
    <property type="entry name" value="Epimerase_deHydtase"/>
</dbReference>
<proteinExistence type="predicted"/>
<dbReference type="Proteomes" id="UP000014065">
    <property type="component" value="Unassembled WGS sequence"/>
</dbReference>
<evidence type="ECO:0000313" key="3">
    <source>
        <dbReference type="Proteomes" id="UP000014065"/>
    </source>
</evidence>
<dbReference type="AlphaFoldDB" id="S2EKI7"/>